<feature type="region of interest" description="Disordered" evidence="1">
    <location>
        <begin position="191"/>
        <end position="221"/>
    </location>
</feature>
<feature type="region of interest" description="Disordered" evidence="1">
    <location>
        <begin position="18"/>
        <end position="93"/>
    </location>
</feature>
<feature type="region of interest" description="Disordered" evidence="1">
    <location>
        <begin position="106"/>
        <end position="154"/>
    </location>
</feature>
<dbReference type="AlphaFoldDB" id="A0A0G2I140"/>
<evidence type="ECO:0000313" key="2">
    <source>
        <dbReference type="EMBL" id="KKZ64078.1"/>
    </source>
</evidence>
<feature type="compositionally biased region" description="Basic and acidic residues" evidence="1">
    <location>
        <begin position="194"/>
        <end position="210"/>
    </location>
</feature>
<feature type="compositionally biased region" description="Low complexity" evidence="1">
    <location>
        <begin position="114"/>
        <end position="134"/>
    </location>
</feature>
<feature type="compositionally biased region" description="Low complexity" evidence="1">
    <location>
        <begin position="141"/>
        <end position="154"/>
    </location>
</feature>
<dbReference type="EMBL" id="LCZI01000874">
    <property type="protein sequence ID" value="KKZ64078.1"/>
    <property type="molecule type" value="Genomic_DNA"/>
</dbReference>
<sequence>MALGSLCCCFPSQRRLPSAPTLHQQPHDPQAGFRRCGGVGGDTDAPGIDEPYLSMAPLPRYTPRPTSIHEKTLAFDERRQSNSNEQSDFPRDEKNRYEFEGELASTQLDDHSSDASSEVSVPSSFGNTSTATTETPPPPYSSNSSIAPSRRSMSISVSTHGTGFTYASLESVEPESPVAQLPLAPPAAVYRSHPAREVPETNGGEYRRSLDGSQRNRLLPPLPPTYPRREWDVEEYFCLVSETVSIRPGIQYRPS</sequence>
<protein>
    <submittedName>
        <fullName evidence="2">Uncharacterized protein</fullName>
    </submittedName>
</protein>
<evidence type="ECO:0000256" key="1">
    <source>
        <dbReference type="SAM" id="MobiDB-lite"/>
    </source>
</evidence>
<gene>
    <name evidence="2" type="ORF">EMCG_01574</name>
</gene>
<organism evidence="2 3">
    <name type="scientific">[Emmonsia] crescens</name>
    <dbReference type="NCBI Taxonomy" id="73230"/>
    <lineage>
        <taxon>Eukaryota</taxon>
        <taxon>Fungi</taxon>
        <taxon>Dikarya</taxon>
        <taxon>Ascomycota</taxon>
        <taxon>Pezizomycotina</taxon>
        <taxon>Eurotiomycetes</taxon>
        <taxon>Eurotiomycetidae</taxon>
        <taxon>Onygenales</taxon>
        <taxon>Ajellomycetaceae</taxon>
        <taxon>Emergomyces</taxon>
    </lineage>
</organism>
<reference evidence="3" key="1">
    <citation type="journal article" date="2015" name="PLoS Genet.">
        <title>The dynamic genome and transcriptome of the human fungal pathogen Blastomyces and close relative Emmonsia.</title>
        <authorList>
            <person name="Munoz J.F."/>
            <person name="Gauthier G.M."/>
            <person name="Desjardins C.A."/>
            <person name="Gallo J.E."/>
            <person name="Holder J."/>
            <person name="Sullivan T.D."/>
            <person name="Marty A.J."/>
            <person name="Carmen J.C."/>
            <person name="Chen Z."/>
            <person name="Ding L."/>
            <person name="Gujja S."/>
            <person name="Magrini V."/>
            <person name="Misas E."/>
            <person name="Mitreva M."/>
            <person name="Priest M."/>
            <person name="Saif S."/>
            <person name="Whiston E.A."/>
            <person name="Young S."/>
            <person name="Zeng Q."/>
            <person name="Goldman W.E."/>
            <person name="Mardis E.R."/>
            <person name="Taylor J.W."/>
            <person name="McEwen J.G."/>
            <person name="Clay O.K."/>
            <person name="Klein B.S."/>
            <person name="Cuomo C.A."/>
        </authorList>
    </citation>
    <scope>NUCLEOTIDE SEQUENCE [LARGE SCALE GENOMIC DNA]</scope>
    <source>
        <strain evidence="3">UAMH 3008</strain>
    </source>
</reference>
<dbReference type="VEuPathDB" id="FungiDB:EMCG_01574"/>
<evidence type="ECO:0000313" key="3">
    <source>
        <dbReference type="Proteomes" id="UP000034164"/>
    </source>
</evidence>
<name>A0A0G2I140_9EURO</name>
<dbReference type="OrthoDB" id="4186510at2759"/>
<feature type="compositionally biased region" description="Basic and acidic residues" evidence="1">
    <location>
        <begin position="67"/>
        <end position="80"/>
    </location>
</feature>
<accession>A0A0G2I140</accession>
<dbReference type="Proteomes" id="UP000034164">
    <property type="component" value="Unassembled WGS sequence"/>
</dbReference>
<proteinExistence type="predicted"/>
<comment type="caution">
    <text evidence="2">The sequence shown here is derived from an EMBL/GenBank/DDBJ whole genome shotgun (WGS) entry which is preliminary data.</text>
</comment>